<comment type="caution">
    <text evidence="1">The sequence shown here is derived from an EMBL/GenBank/DDBJ whole genome shotgun (WGS) entry which is preliminary data.</text>
</comment>
<protein>
    <recommendedName>
        <fullName evidence="3">Phage tail protein I</fullName>
    </recommendedName>
</protein>
<organism evidence="1 2">
    <name type="scientific">Campylobacter fetus subsp. testudinum</name>
    <dbReference type="NCBI Taxonomy" id="1507806"/>
    <lineage>
        <taxon>Bacteria</taxon>
        <taxon>Pseudomonadati</taxon>
        <taxon>Campylobacterota</taxon>
        <taxon>Epsilonproteobacteria</taxon>
        <taxon>Campylobacterales</taxon>
        <taxon>Campylobacteraceae</taxon>
        <taxon>Campylobacter</taxon>
    </lineage>
</organism>
<dbReference type="EMBL" id="LFLK01000008">
    <property type="protein sequence ID" value="OCR90219.1"/>
    <property type="molecule type" value="Genomic_DNA"/>
</dbReference>
<evidence type="ECO:0000313" key="1">
    <source>
        <dbReference type="EMBL" id="OCR90219.1"/>
    </source>
</evidence>
<gene>
    <name evidence="1" type="ORF">CFT12S02225_07570</name>
</gene>
<dbReference type="InterPro" id="IPR006521">
    <property type="entry name" value="Tail_protein_I"/>
</dbReference>
<name>A0AAX0H9K0_CAMFE</name>
<evidence type="ECO:0000313" key="2">
    <source>
        <dbReference type="Proteomes" id="UP000093100"/>
    </source>
</evidence>
<evidence type="ECO:0008006" key="3">
    <source>
        <dbReference type="Google" id="ProtNLM"/>
    </source>
</evidence>
<accession>A0AAX0H9K0</accession>
<dbReference type="RefSeq" id="WP_065841123.1">
    <property type="nucleotide sequence ID" value="NZ_JAAOXI010000010.1"/>
</dbReference>
<dbReference type="Pfam" id="PF09684">
    <property type="entry name" value="Tail_P2_I"/>
    <property type="match status" value="1"/>
</dbReference>
<dbReference type="Proteomes" id="UP000093100">
    <property type="component" value="Unassembled WGS sequence"/>
</dbReference>
<reference evidence="1 2" key="1">
    <citation type="journal article" date="2016" name="Genome Biol. Evol.">
        <title>Comparative Genomics of Campylobacter fetus from Reptiles and Mammals Reveals Divergent Evolution in Host-Associated Lineages.</title>
        <authorList>
            <person name="Gilbert M.J."/>
            <person name="Miller W.G."/>
            <person name="Yee E."/>
            <person name="Zomer A.L."/>
            <person name="van der Graaf-van Bloois L."/>
            <person name="Fitzgerald C."/>
            <person name="Forbes K.J."/>
            <person name="Meric G."/>
            <person name="Sheppard S.K."/>
            <person name="Wagenaar J.A."/>
            <person name="Duim B."/>
        </authorList>
    </citation>
    <scope>NUCLEOTIDE SEQUENCE [LARGE SCALE GENOMIC DNA]</scope>
    <source>
        <strain evidence="1 2">12S02225-3</strain>
    </source>
</reference>
<dbReference type="AlphaFoldDB" id="A0AAX0H9K0"/>
<proteinExistence type="predicted"/>
<sequence length="204" mass="23719">MLNLKAYNDVLFRIDEVLNPKFDNILKFDDKFFYKQNDLNRASLADMFDIEPKSRSIEETKELLNAPLKTYFLEGTSYAINKVLSTYFSSSSIKEWFNYDGDPYHFKISVIIENQGIDISSLDEMEKIIYAYKNVRSVLDGFLIDLNAKVGTSYIGASRIDGEYIEVYPYQTPIIDKKSTHFLGSLVSFHEWININLNIRNLNE</sequence>